<gene>
    <name evidence="10" type="ORF">Q4T40_08620</name>
</gene>
<dbReference type="EMBL" id="JAUOZS010000001">
    <property type="protein sequence ID" value="MDT8901298.1"/>
    <property type="molecule type" value="Genomic_DNA"/>
</dbReference>
<dbReference type="PANTHER" id="PTHR30435:SF1">
    <property type="entry name" value="FLAGELLAR HOOK PROTEIN FLGE"/>
    <property type="match status" value="1"/>
</dbReference>
<evidence type="ECO:0000313" key="10">
    <source>
        <dbReference type="EMBL" id="MDT8901298.1"/>
    </source>
</evidence>
<accession>A0ABU3NWW6</accession>
<dbReference type="SUPFAM" id="SSF117143">
    <property type="entry name" value="Flagellar hook protein flgE"/>
    <property type="match status" value="2"/>
</dbReference>
<feature type="domain" description="Flagellar basal-body/hook protein C-terminal" evidence="7">
    <location>
        <begin position="496"/>
        <end position="540"/>
    </location>
</feature>
<evidence type="ECO:0000256" key="2">
    <source>
        <dbReference type="ARBA" id="ARBA00009677"/>
    </source>
</evidence>
<dbReference type="InterPro" id="IPR001444">
    <property type="entry name" value="Flag_bb_rod_N"/>
</dbReference>
<dbReference type="RefSeq" id="WP_413779814.1">
    <property type="nucleotide sequence ID" value="NZ_JAUOZS010000001.1"/>
</dbReference>
<evidence type="ECO:0000259" key="8">
    <source>
        <dbReference type="Pfam" id="PF07559"/>
    </source>
</evidence>
<proteinExistence type="inferred from homology"/>
<feature type="domain" description="Flagellar hook protein FlgE D2" evidence="8">
    <location>
        <begin position="185"/>
        <end position="257"/>
    </location>
</feature>
<evidence type="ECO:0000256" key="5">
    <source>
        <dbReference type="RuleBase" id="RU362116"/>
    </source>
</evidence>
<evidence type="ECO:0000256" key="1">
    <source>
        <dbReference type="ARBA" id="ARBA00004117"/>
    </source>
</evidence>
<feature type="domain" description="Flagellar hook protein FlgE/F/G-like D1" evidence="9">
    <location>
        <begin position="96"/>
        <end position="160"/>
    </location>
</feature>
<keyword evidence="4 5" id="KW-0975">Bacterial flagellum</keyword>
<dbReference type="Pfam" id="PF06429">
    <property type="entry name" value="Flg_bbr_C"/>
    <property type="match status" value="1"/>
</dbReference>
<dbReference type="InterPro" id="IPR011491">
    <property type="entry name" value="FlgE_D2"/>
</dbReference>
<keyword evidence="10" id="KW-0969">Cilium</keyword>
<keyword evidence="10" id="KW-0966">Cell projection</keyword>
<evidence type="ECO:0000313" key="11">
    <source>
        <dbReference type="Proteomes" id="UP001254848"/>
    </source>
</evidence>
<dbReference type="InterPro" id="IPR037058">
    <property type="entry name" value="Falgellar_hook_FlgE_sf"/>
</dbReference>
<evidence type="ECO:0000259" key="6">
    <source>
        <dbReference type="Pfam" id="PF00460"/>
    </source>
</evidence>
<dbReference type="Proteomes" id="UP001254848">
    <property type="component" value="Unassembled WGS sequence"/>
</dbReference>
<keyword evidence="11" id="KW-1185">Reference proteome</keyword>
<evidence type="ECO:0000256" key="4">
    <source>
        <dbReference type="ARBA" id="ARBA00023143"/>
    </source>
</evidence>
<dbReference type="PANTHER" id="PTHR30435">
    <property type="entry name" value="FLAGELLAR PROTEIN"/>
    <property type="match status" value="1"/>
</dbReference>
<name>A0ABU3NWW6_9FIRM</name>
<organism evidence="10 11">
    <name type="scientific">Anaeroselena agilis</name>
    <dbReference type="NCBI Taxonomy" id="3063788"/>
    <lineage>
        <taxon>Bacteria</taxon>
        <taxon>Bacillati</taxon>
        <taxon>Bacillota</taxon>
        <taxon>Negativicutes</taxon>
        <taxon>Acetonemataceae</taxon>
        <taxon>Anaeroselena</taxon>
    </lineage>
</organism>
<sequence length="542" mass="56114">MMRSLFSGVSGLRNHQTRMDVIGNNIANVNTVGFKGSRVQFQDVLSQTITGAASAQGNRGGTNPMQVGLGMGLASIDTIFTDGSFQPTGKGTDLSIQGSGFFILGNGAQKIYTRAGNFDFDTDGNYLVPGTGYKVMGWMADNTGVINTAGDVSNIQIPVGAAMPAKASTEITYANNLSADAAIGTTINTSRDVYDSLGNSHEVKQTFVKTGTNTWLGYVQVPDATGAVTNSLREITFNTDGTLASVTNVAMTADPARRTLNFAAAADFKLDNTSVGTTSSHNFTVFGSDGMPHAFKVTFTNTGASSWTYSITDPSSSSTTPIDSGNLTWVGGAYRFGTLAADPTTKSFVAPDGTTYNLNLTNGTAPTAAAAIFNPVATTGAGTTGPVGFTTTGADPMSIALDMDITQFGGSSTVQATGQNGYAAGTLDTTSIDPSGIIVGKFTNGQSQNLAKVALATFNNPAGLNKVGENLFAESNNSGVAQVGESGTGGRGKFNPGTLEMANVDLANEFSNMIITQRGFQANSKIITVTDEMLQELANLKR</sequence>
<dbReference type="Pfam" id="PF22692">
    <property type="entry name" value="LlgE_F_G_D1"/>
    <property type="match status" value="1"/>
</dbReference>
<evidence type="ECO:0000259" key="9">
    <source>
        <dbReference type="Pfam" id="PF22692"/>
    </source>
</evidence>
<comment type="similarity">
    <text evidence="2 5">Belongs to the flagella basal body rod proteins family.</text>
</comment>
<comment type="function">
    <text evidence="5">A flexible structure which links the flagellar filament to the drive apparatus in the basal body.</text>
</comment>
<dbReference type="Pfam" id="PF00460">
    <property type="entry name" value="Flg_bb_rod"/>
    <property type="match status" value="1"/>
</dbReference>
<feature type="domain" description="Flagellar basal body rod protein N-terminal" evidence="6">
    <location>
        <begin position="8"/>
        <end position="35"/>
    </location>
</feature>
<feature type="domain" description="Flagellar hook protein FlgE D2" evidence="8">
    <location>
        <begin position="277"/>
        <end position="422"/>
    </location>
</feature>
<dbReference type="InterPro" id="IPR053967">
    <property type="entry name" value="LlgE_F_G-like_D1"/>
</dbReference>
<dbReference type="InterPro" id="IPR020013">
    <property type="entry name" value="Flagellar_FlgE/F/G"/>
</dbReference>
<protein>
    <recommendedName>
        <fullName evidence="3 5">Flagellar hook protein FlgE</fullName>
    </recommendedName>
</protein>
<comment type="caution">
    <text evidence="10">The sequence shown here is derived from an EMBL/GenBank/DDBJ whole genome shotgun (WGS) entry which is preliminary data.</text>
</comment>
<comment type="subcellular location">
    <subcellularLocation>
        <location evidence="1 5">Bacterial flagellum basal body</location>
    </subcellularLocation>
</comment>
<dbReference type="Gene3D" id="2.60.98.20">
    <property type="entry name" value="Flagellar hook protein FlgE"/>
    <property type="match status" value="1"/>
</dbReference>
<evidence type="ECO:0000259" key="7">
    <source>
        <dbReference type="Pfam" id="PF06429"/>
    </source>
</evidence>
<keyword evidence="10" id="KW-0282">Flagellum</keyword>
<evidence type="ECO:0000256" key="3">
    <source>
        <dbReference type="ARBA" id="ARBA00019015"/>
    </source>
</evidence>
<dbReference type="NCBIfam" id="TIGR03506">
    <property type="entry name" value="FlgEFG_subfam"/>
    <property type="match status" value="2"/>
</dbReference>
<dbReference type="Pfam" id="PF07559">
    <property type="entry name" value="FlgE_D2"/>
    <property type="match status" value="2"/>
</dbReference>
<dbReference type="InterPro" id="IPR037925">
    <property type="entry name" value="FlgE/F/G-like"/>
</dbReference>
<reference evidence="10 11" key="1">
    <citation type="submission" date="2023-07" db="EMBL/GenBank/DDBJ databases">
        <title>The novel representative of Negativicutes class, Anaeroselena agilis gen. nov. sp. nov.</title>
        <authorList>
            <person name="Prokofeva M.I."/>
            <person name="Elcheninov A.G."/>
            <person name="Klyukina A."/>
            <person name="Kublanov I.V."/>
            <person name="Frolov E.N."/>
            <person name="Podosokorskaya O.A."/>
        </authorList>
    </citation>
    <scope>NUCLEOTIDE SEQUENCE [LARGE SCALE GENOMIC DNA]</scope>
    <source>
        <strain evidence="10 11">4137-cl</strain>
    </source>
</reference>
<dbReference type="InterPro" id="IPR010930">
    <property type="entry name" value="Flg_bb/hook_C_dom"/>
</dbReference>